<evidence type="ECO:0000313" key="4">
    <source>
        <dbReference type="EMBL" id="KAJ7708144.1"/>
    </source>
</evidence>
<name>A0AAD7MAE4_MYCRO</name>
<protein>
    <submittedName>
        <fullName evidence="4">Glucose-methanol-choline oxidoreductase</fullName>
    </submittedName>
</protein>
<organism evidence="4 5">
    <name type="scientific">Mycena rosella</name>
    <name type="common">Pink bonnet</name>
    <name type="synonym">Agaricus rosellus</name>
    <dbReference type="NCBI Taxonomy" id="1033263"/>
    <lineage>
        <taxon>Eukaryota</taxon>
        <taxon>Fungi</taxon>
        <taxon>Dikarya</taxon>
        <taxon>Basidiomycota</taxon>
        <taxon>Agaricomycotina</taxon>
        <taxon>Agaricomycetes</taxon>
        <taxon>Agaricomycetidae</taxon>
        <taxon>Agaricales</taxon>
        <taxon>Marasmiineae</taxon>
        <taxon>Mycenaceae</taxon>
        <taxon>Mycena</taxon>
    </lineage>
</organism>
<evidence type="ECO:0000256" key="1">
    <source>
        <dbReference type="ARBA" id="ARBA00001974"/>
    </source>
</evidence>
<comment type="cofactor">
    <cofactor evidence="1">
        <name>FAD</name>
        <dbReference type="ChEBI" id="CHEBI:57692"/>
    </cofactor>
</comment>
<evidence type="ECO:0000256" key="2">
    <source>
        <dbReference type="ARBA" id="ARBA00010790"/>
    </source>
</evidence>
<dbReference type="PANTHER" id="PTHR11552">
    <property type="entry name" value="GLUCOSE-METHANOL-CHOLINE GMC OXIDOREDUCTASE"/>
    <property type="match status" value="1"/>
</dbReference>
<dbReference type="GO" id="GO:0050660">
    <property type="term" value="F:flavin adenine dinucleotide binding"/>
    <property type="evidence" value="ECO:0007669"/>
    <property type="project" value="InterPro"/>
</dbReference>
<proteinExistence type="inferred from homology"/>
<accession>A0AAD7MAE4</accession>
<dbReference type="Gene3D" id="3.50.50.60">
    <property type="entry name" value="FAD/NAD(P)-binding domain"/>
    <property type="match status" value="1"/>
</dbReference>
<dbReference type="InterPro" id="IPR007867">
    <property type="entry name" value="GMC_OxRtase_C"/>
</dbReference>
<sequence length="118" mass="12363">FFIMREALKSALRFASAPAWAGYVISPVGVNFSSSDAELDAFIRVNAGTVFHPAGSAGMSSKDANSGVVDPDLRVKGLTGLRIVDLSVVPFIPAAHTQAAAYIIAERAADLIKASWGQ</sequence>
<dbReference type="Gene3D" id="3.30.560.10">
    <property type="entry name" value="Glucose Oxidase, domain 3"/>
    <property type="match status" value="1"/>
</dbReference>
<comment type="similarity">
    <text evidence="2">Belongs to the GMC oxidoreductase family.</text>
</comment>
<feature type="domain" description="Glucose-methanol-choline oxidoreductase C-terminal" evidence="3">
    <location>
        <begin position="4"/>
        <end position="105"/>
    </location>
</feature>
<comment type="caution">
    <text evidence="4">The sequence shown here is derived from an EMBL/GenBank/DDBJ whole genome shotgun (WGS) entry which is preliminary data.</text>
</comment>
<feature type="non-terminal residue" evidence="4">
    <location>
        <position position="118"/>
    </location>
</feature>
<evidence type="ECO:0000259" key="3">
    <source>
        <dbReference type="Pfam" id="PF05199"/>
    </source>
</evidence>
<dbReference type="EMBL" id="JARKIE010000004">
    <property type="protein sequence ID" value="KAJ7708144.1"/>
    <property type="molecule type" value="Genomic_DNA"/>
</dbReference>
<dbReference type="InterPro" id="IPR036188">
    <property type="entry name" value="FAD/NAD-bd_sf"/>
</dbReference>
<gene>
    <name evidence="4" type="ORF">B0H17DRAFT_917270</name>
</gene>
<dbReference type="GO" id="GO:0044550">
    <property type="term" value="P:secondary metabolite biosynthetic process"/>
    <property type="evidence" value="ECO:0007669"/>
    <property type="project" value="TreeGrafter"/>
</dbReference>
<dbReference type="Pfam" id="PF05199">
    <property type="entry name" value="GMC_oxred_C"/>
    <property type="match status" value="1"/>
</dbReference>
<dbReference type="Proteomes" id="UP001221757">
    <property type="component" value="Unassembled WGS sequence"/>
</dbReference>
<dbReference type="SUPFAM" id="SSF54373">
    <property type="entry name" value="FAD-linked reductases, C-terminal domain"/>
    <property type="match status" value="1"/>
</dbReference>
<dbReference type="AlphaFoldDB" id="A0AAD7MAE4"/>
<dbReference type="PANTHER" id="PTHR11552:SF115">
    <property type="entry name" value="DEHYDROGENASE XPTC-RELATED"/>
    <property type="match status" value="1"/>
</dbReference>
<dbReference type="InterPro" id="IPR012132">
    <property type="entry name" value="GMC_OxRdtase"/>
</dbReference>
<keyword evidence="5" id="KW-1185">Reference proteome</keyword>
<dbReference type="SUPFAM" id="SSF51905">
    <property type="entry name" value="FAD/NAD(P)-binding domain"/>
    <property type="match status" value="1"/>
</dbReference>
<evidence type="ECO:0000313" key="5">
    <source>
        <dbReference type="Proteomes" id="UP001221757"/>
    </source>
</evidence>
<dbReference type="GO" id="GO:0016614">
    <property type="term" value="F:oxidoreductase activity, acting on CH-OH group of donors"/>
    <property type="evidence" value="ECO:0007669"/>
    <property type="project" value="InterPro"/>
</dbReference>
<reference evidence="4" key="1">
    <citation type="submission" date="2023-03" db="EMBL/GenBank/DDBJ databases">
        <title>Massive genome expansion in bonnet fungi (Mycena s.s.) driven by repeated elements and novel gene families across ecological guilds.</title>
        <authorList>
            <consortium name="Lawrence Berkeley National Laboratory"/>
            <person name="Harder C.B."/>
            <person name="Miyauchi S."/>
            <person name="Viragh M."/>
            <person name="Kuo A."/>
            <person name="Thoen E."/>
            <person name="Andreopoulos B."/>
            <person name="Lu D."/>
            <person name="Skrede I."/>
            <person name="Drula E."/>
            <person name="Henrissat B."/>
            <person name="Morin E."/>
            <person name="Kohler A."/>
            <person name="Barry K."/>
            <person name="LaButti K."/>
            <person name="Morin E."/>
            <person name="Salamov A."/>
            <person name="Lipzen A."/>
            <person name="Mereny Z."/>
            <person name="Hegedus B."/>
            <person name="Baldrian P."/>
            <person name="Stursova M."/>
            <person name="Weitz H."/>
            <person name="Taylor A."/>
            <person name="Grigoriev I.V."/>
            <person name="Nagy L.G."/>
            <person name="Martin F."/>
            <person name="Kauserud H."/>
        </authorList>
    </citation>
    <scope>NUCLEOTIDE SEQUENCE</scope>
    <source>
        <strain evidence="4">CBHHK067</strain>
    </source>
</reference>